<dbReference type="EMBL" id="JBJQND010000009">
    <property type="protein sequence ID" value="KAL3865847.1"/>
    <property type="molecule type" value="Genomic_DNA"/>
</dbReference>
<proteinExistence type="predicted"/>
<protein>
    <submittedName>
        <fullName evidence="1">Uncharacterized protein</fullName>
    </submittedName>
</protein>
<reference evidence="1 2" key="1">
    <citation type="submission" date="2024-11" db="EMBL/GenBank/DDBJ databases">
        <title>Chromosome-level genome assembly of the freshwater bivalve Anodonta woodiana.</title>
        <authorList>
            <person name="Chen X."/>
        </authorList>
    </citation>
    <scope>NUCLEOTIDE SEQUENCE [LARGE SCALE GENOMIC DNA]</scope>
    <source>
        <strain evidence="1">MN2024</strain>
        <tissue evidence="1">Gills</tissue>
    </source>
</reference>
<gene>
    <name evidence="1" type="ORF">ACJMK2_043196</name>
</gene>
<organism evidence="1 2">
    <name type="scientific">Sinanodonta woodiana</name>
    <name type="common">Chinese pond mussel</name>
    <name type="synonym">Anodonta woodiana</name>
    <dbReference type="NCBI Taxonomy" id="1069815"/>
    <lineage>
        <taxon>Eukaryota</taxon>
        <taxon>Metazoa</taxon>
        <taxon>Spiralia</taxon>
        <taxon>Lophotrochozoa</taxon>
        <taxon>Mollusca</taxon>
        <taxon>Bivalvia</taxon>
        <taxon>Autobranchia</taxon>
        <taxon>Heteroconchia</taxon>
        <taxon>Palaeoheterodonta</taxon>
        <taxon>Unionida</taxon>
        <taxon>Unionoidea</taxon>
        <taxon>Unionidae</taxon>
        <taxon>Unioninae</taxon>
        <taxon>Sinanodonta</taxon>
    </lineage>
</organism>
<sequence length="60" mass="6989">MEVIIKDKISSDLAEDYMKDFGNQNQYDSCTREIAMETKRDVSEVKKLVDKSLEETENVK</sequence>
<dbReference type="Proteomes" id="UP001634394">
    <property type="component" value="Unassembled WGS sequence"/>
</dbReference>
<comment type="caution">
    <text evidence="1">The sequence shown here is derived from an EMBL/GenBank/DDBJ whole genome shotgun (WGS) entry which is preliminary data.</text>
</comment>
<keyword evidence="2" id="KW-1185">Reference proteome</keyword>
<accession>A0ABD3VW62</accession>
<evidence type="ECO:0000313" key="1">
    <source>
        <dbReference type="EMBL" id="KAL3865847.1"/>
    </source>
</evidence>
<name>A0ABD3VW62_SINWO</name>
<feature type="non-terminal residue" evidence="1">
    <location>
        <position position="60"/>
    </location>
</feature>
<dbReference type="AlphaFoldDB" id="A0ABD3VW62"/>
<evidence type="ECO:0000313" key="2">
    <source>
        <dbReference type="Proteomes" id="UP001634394"/>
    </source>
</evidence>